<feature type="domain" description="HTH gntR-type" evidence="5">
    <location>
        <begin position="24"/>
        <end position="92"/>
    </location>
</feature>
<dbReference type="GO" id="GO:0045892">
    <property type="term" value="P:negative regulation of DNA-templated transcription"/>
    <property type="evidence" value="ECO:0007669"/>
    <property type="project" value="TreeGrafter"/>
</dbReference>
<dbReference type="Gene3D" id="1.10.10.10">
    <property type="entry name" value="Winged helix-like DNA-binding domain superfamily/Winged helix DNA-binding domain"/>
    <property type="match status" value="1"/>
</dbReference>
<reference evidence="6 7" key="1">
    <citation type="submission" date="2019-07" db="EMBL/GenBank/DDBJ databases">
        <title>Whole genome shotgun sequence of Knoellia locipacati NBRC 109775.</title>
        <authorList>
            <person name="Hosoyama A."/>
            <person name="Uohara A."/>
            <person name="Ohji S."/>
            <person name="Ichikawa N."/>
        </authorList>
    </citation>
    <scope>NUCLEOTIDE SEQUENCE [LARGE SCALE GENOMIC DNA]</scope>
    <source>
        <strain evidence="6 7">NBRC 109775</strain>
    </source>
</reference>
<keyword evidence="2" id="KW-0238">DNA-binding</keyword>
<sequence length="215" mass="22609">MTSSHVENAGQGGSAGGPKPLARPRLYEQLADHIADFIEAQGLAPGDRLPPERRLAKDLGVSRATLSRALVALEVRGRLEVRHGDGAVVRDPSGTVVLPALDEVPLHELRVTRLATMTQLALEAASHPDTALRSALLADDGSRRTLGDVWSCVLRLVDEGSLLARLDASLAVRMQQLGAVEGHPDDVAALAEAVRRGGADAVPAAVRDVLDVVDA</sequence>
<keyword evidence="3" id="KW-0804">Transcription</keyword>
<protein>
    <recommendedName>
        <fullName evidence="5">HTH gntR-type domain-containing protein</fullName>
    </recommendedName>
</protein>
<dbReference type="InterPro" id="IPR036390">
    <property type="entry name" value="WH_DNA-bd_sf"/>
</dbReference>
<dbReference type="RefSeq" id="WP_186827894.1">
    <property type="nucleotide sequence ID" value="NZ_BAABDN010000001.1"/>
</dbReference>
<dbReference type="InterPro" id="IPR050679">
    <property type="entry name" value="Bact_HTH_transcr_reg"/>
</dbReference>
<evidence type="ECO:0000313" key="7">
    <source>
        <dbReference type="Proteomes" id="UP000321793"/>
    </source>
</evidence>
<dbReference type="PANTHER" id="PTHR44846">
    <property type="entry name" value="MANNOSYL-D-GLYCERATE TRANSPORT/METABOLISM SYSTEM REPRESSOR MNGR-RELATED"/>
    <property type="match status" value="1"/>
</dbReference>
<evidence type="ECO:0000256" key="3">
    <source>
        <dbReference type="ARBA" id="ARBA00023163"/>
    </source>
</evidence>
<dbReference type="GO" id="GO:0003700">
    <property type="term" value="F:DNA-binding transcription factor activity"/>
    <property type="evidence" value="ECO:0007669"/>
    <property type="project" value="InterPro"/>
</dbReference>
<evidence type="ECO:0000313" key="6">
    <source>
        <dbReference type="EMBL" id="GEQ12668.1"/>
    </source>
</evidence>
<evidence type="ECO:0000259" key="5">
    <source>
        <dbReference type="PROSITE" id="PS50949"/>
    </source>
</evidence>
<proteinExistence type="predicted"/>
<name>A0A512SXH3_9MICO</name>
<gene>
    <name evidence="6" type="ORF">KLO01_07150</name>
</gene>
<organism evidence="6 7">
    <name type="scientific">Knoellia locipacati</name>
    <dbReference type="NCBI Taxonomy" id="882824"/>
    <lineage>
        <taxon>Bacteria</taxon>
        <taxon>Bacillati</taxon>
        <taxon>Actinomycetota</taxon>
        <taxon>Actinomycetes</taxon>
        <taxon>Micrococcales</taxon>
        <taxon>Intrasporangiaceae</taxon>
        <taxon>Knoellia</taxon>
    </lineage>
</organism>
<keyword evidence="7" id="KW-1185">Reference proteome</keyword>
<dbReference type="GO" id="GO:0003677">
    <property type="term" value="F:DNA binding"/>
    <property type="evidence" value="ECO:0007669"/>
    <property type="project" value="UniProtKB-KW"/>
</dbReference>
<dbReference type="Proteomes" id="UP000321793">
    <property type="component" value="Unassembled WGS sequence"/>
</dbReference>
<dbReference type="PANTHER" id="PTHR44846:SF17">
    <property type="entry name" value="GNTR-FAMILY TRANSCRIPTIONAL REGULATOR"/>
    <property type="match status" value="1"/>
</dbReference>
<evidence type="ECO:0000256" key="2">
    <source>
        <dbReference type="ARBA" id="ARBA00023125"/>
    </source>
</evidence>
<dbReference type="InterPro" id="IPR036388">
    <property type="entry name" value="WH-like_DNA-bd_sf"/>
</dbReference>
<dbReference type="PRINTS" id="PR00035">
    <property type="entry name" value="HTHGNTR"/>
</dbReference>
<dbReference type="SMART" id="SM00345">
    <property type="entry name" value="HTH_GNTR"/>
    <property type="match status" value="1"/>
</dbReference>
<evidence type="ECO:0000256" key="1">
    <source>
        <dbReference type="ARBA" id="ARBA00023015"/>
    </source>
</evidence>
<accession>A0A512SXH3</accession>
<comment type="caution">
    <text evidence="6">The sequence shown here is derived from an EMBL/GenBank/DDBJ whole genome shotgun (WGS) entry which is preliminary data.</text>
</comment>
<dbReference type="CDD" id="cd07377">
    <property type="entry name" value="WHTH_GntR"/>
    <property type="match status" value="1"/>
</dbReference>
<feature type="region of interest" description="Disordered" evidence="4">
    <location>
        <begin position="1"/>
        <end position="22"/>
    </location>
</feature>
<keyword evidence="1" id="KW-0805">Transcription regulation</keyword>
<dbReference type="AlphaFoldDB" id="A0A512SXH3"/>
<dbReference type="EMBL" id="BKBA01000003">
    <property type="protein sequence ID" value="GEQ12668.1"/>
    <property type="molecule type" value="Genomic_DNA"/>
</dbReference>
<evidence type="ECO:0000256" key="4">
    <source>
        <dbReference type="SAM" id="MobiDB-lite"/>
    </source>
</evidence>
<dbReference type="InterPro" id="IPR000524">
    <property type="entry name" value="Tscrpt_reg_HTH_GntR"/>
</dbReference>
<dbReference type="Pfam" id="PF00392">
    <property type="entry name" value="GntR"/>
    <property type="match status" value="1"/>
</dbReference>
<dbReference type="SUPFAM" id="SSF46785">
    <property type="entry name" value="Winged helix' DNA-binding domain"/>
    <property type="match status" value="1"/>
</dbReference>
<dbReference type="PROSITE" id="PS50949">
    <property type="entry name" value="HTH_GNTR"/>
    <property type="match status" value="1"/>
</dbReference>